<evidence type="ECO:0000313" key="1">
    <source>
        <dbReference type="EMBL" id="GBP46150.1"/>
    </source>
</evidence>
<reference evidence="1 2" key="1">
    <citation type="journal article" date="2019" name="Commun. Biol.">
        <title>The bagworm genome reveals a unique fibroin gene that provides high tensile strength.</title>
        <authorList>
            <person name="Kono N."/>
            <person name="Nakamura H."/>
            <person name="Ohtoshi R."/>
            <person name="Tomita M."/>
            <person name="Numata K."/>
            <person name="Arakawa K."/>
        </authorList>
    </citation>
    <scope>NUCLEOTIDE SEQUENCE [LARGE SCALE GENOMIC DNA]</scope>
</reference>
<name>A0A4C1W5H6_EUMVA</name>
<organism evidence="1 2">
    <name type="scientific">Eumeta variegata</name>
    <name type="common">Bagworm moth</name>
    <name type="synonym">Eumeta japonica</name>
    <dbReference type="NCBI Taxonomy" id="151549"/>
    <lineage>
        <taxon>Eukaryota</taxon>
        <taxon>Metazoa</taxon>
        <taxon>Ecdysozoa</taxon>
        <taxon>Arthropoda</taxon>
        <taxon>Hexapoda</taxon>
        <taxon>Insecta</taxon>
        <taxon>Pterygota</taxon>
        <taxon>Neoptera</taxon>
        <taxon>Endopterygota</taxon>
        <taxon>Lepidoptera</taxon>
        <taxon>Glossata</taxon>
        <taxon>Ditrysia</taxon>
        <taxon>Tineoidea</taxon>
        <taxon>Psychidae</taxon>
        <taxon>Oiketicinae</taxon>
        <taxon>Eumeta</taxon>
    </lineage>
</organism>
<sequence length="279" mass="31268">MNIKGLHRFTGRAGLLANFIKNNPSRYRVKFDVSPQPARAGAESMDPARINYSLNSHDSVNSETAERRCVAFEAPAAIYVRTFIGRRVDSNEPNFKILELPTTGLVTGGSRGGQEINKVESQQESYNGVWLAFHDEAPFLVTVNSWFNEFKRGCTNLAHDLREGRPSTVTTEDNISAVCLRIETKKGVTKAGFTVTVRKPKIRLAQLEFPVEKLSTKVELGRSVGKKMMSFLFLLNVRLRENGVFIRALKPLPWAFRRRVTAPSQTLAARAFNFASFSI</sequence>
<dbReference type="Proteomes" id="UP000299102">
    <property type="component" value="Unassembled WGS sequence"/>
</dbReference>
<gene>
    <name evidence="1" type="ORF">EVAR_26596_1</name>
</gene>
<comment type="caution">
    <text evidence="1">The sequence shown here is derived from an EMBL/GenBank/DDBJ whole genome shotgun (WGS) entry which is preliminary data.</text>
</comment>
<dbReference type="AlphaFoldDB" id="A0A4C1W5H6"/>
<keyword evidence="2" id="KW-1185">Reference proteome</keyword>
<proteinExistence type="predicted"/>
<evidence type="ECO:0000313" key="2">
    <source>
        <dbReference type="Proteomes" id="UP000299102"/>
    </source>
</evidence>
<dbReference type="OrthoDB" id="10017160at2759"/>
<accession>A0A4C1W5H6</accession>
<dbReference type="EMBL" id="BGZK01000477">
    <property type="protein sequence ID" value="GBP46150.1"/>
    <property type="molecule type" value="Genomic_DNA"/>
</dbReference>
<protein>
    <submittedName>
        <fullName evidence="1">Uncharacterized protein</fullName>
    </submittedName>
</protein>